<reference evidence="1 2" key="1">
    <citation type="submission" date="2021-04" db="EMBL/GenBank/DDBJ databases">
        <title>Magnetospirillum sulfuroxidans sp. nov., a facultative chemolithoautotrophic sulfur-oxidizing alphaproteobacterium isolated from freshwater sediment and proposals for Paramagetospirillum gen. nov., and Magnetospirillaceae fam. nov.</title>
        <authorList>
            <person name="Koziaeva V."/>
            <person name="Geelhoed J.S."/>
            <person name="Sorokin D.Y."/>
            <person name="Grouzdev D.S."/>
        </authorList>
    </citation>
    <scope>NUCLEOTIDE SEQUENCE [LARGE SCALE GENOMIC DNA]</scope>
    <source>
        <strain evidence="1 2">J10</strain>
    </source>
</reference>
<protein>
    <submittedName>
        <fullName evidence="1">Uncharacterized protein</fullName>
    </submittedName>
</protein>
<accession>A0ABS5IE74</accession>
<sequence>MVAAFADSQAHTRPTDLIVEALKGEIAAIFRREIPALAKLDASVSVYETAMNDVEVLSSCFSLFRARPELFVTAIAGRDKQPVIEDTGLLSCGRSLGEAIALIVRAAARRHFRRKLGISKRVHESQIHKLPGWKRLLISVGLMEAPPVQVRTISGGGDALYSVIRDYLRFDWQANLIPHYTPLEPAMVVKLGPRIMDIREPAELRALASREERANMAGGGQPLLLDSAKRLIKPAGDTIDGEILWKVCTQMDLARLFPGRDSGHLRRILAQIAGTSTEAIIALMPVLGEDIRLFVTFLYVAYAELGEEEYRQSFGGGATVWMVRRYADRLAQLGALPPPAFAQMRDVFAAVIKGGAGK</sequence>
<gene>
    <name evidence="1" type="ORF">KEC16_12675</name>
</gene>
<dbReference type="Proteomes" id="UP000680714">
    <property type="component" value="Unassembled WGS sequence"/>
</dbReference>
<comment type="caution">
    <text evidence="1">The sequence shown here is derived from an EMBL/GenBank/DDBJ whole genome shotgun (WGS) entry which is preliminary data.</text>
</comment>
<name>A0ABS5IE74_9PROT</name>
<dbReference type="EMBL" id="JAGTUF010000012">
    <property type="protein sequence ID" value="MBR9972571.1"/>
    <property type="molecule type" value="Genomic_DNA"/>
</dbReference>
<evidence type="ECO:0000313" key="2">
    <source>
        <dbReference type="Proteomes" id="UP000680714"/>
    </source>
</evidence>
<dbReference type="RefSeq" id="WP_211549452.1">
    <property type="nucleotide sequence ID" value="NZ_JAGTUF010000012.1"/>
</dbReference>
<evidence type="ECO:0000313" key="1">
    <source>
        <dbReference type="EMBL" id="MBR9972571.1"/>
    </source>
</evidence>
<organism evidence="1 2">
    <name type="scientific">Magnetospirillum sulfuroxidans</name>
    <dbReference type="NCBI Taxonomy" id="611300"/>
    <lineage>
        <taxon>Bacteria</taxon>
        <taxon>Pseudomonadati</taxon>
        <taxon>Pseudomonadota</taxon>
        <taxon>Alphaproteobacteria</taxon>
        <taxon>Rhodospirillales</taxon>
        <taxon>Rhodospirillaceae</taxon>
        <taxon>Magnetospirillum</taxon>
    </lineage>
</organism>
<proteinExistence type="predicted"/>
<keyword evidence="2" id="KW-1185">Reference proteome</keyword>